<proteinExistence type="predicted"/>
<feature type="non-terminal residue" evidence="1">
    <location>
        <position position="1"/>
    </location>
</feature>
<protein>
    <submittedName>
        <fullName evidence="1">Uncharacterized protein</fullName>
    </submittedName>
</protein>
<sequence length="85" mass="9122">PTHSFISSHSLFLFQTTHAFSFKPHHDVPEDIPHPTLVQPSARCASRSVAYLSFHENGKRPPCAGAGYAGALGVALAENNDGRVP</sequence>
<dbReference type="EMBL" id="KN817527">
    <property type="protein sequence ID" value="KJA26475.1"/>
    <property type="molecule type" value="Genomic_DNA"/>
</dbReference>
<dbReference type="Proteomes" id="UP000054270">
    <property type="component" value="Unassembled WGS sequence"/>
</dbReference>
<evidence type="ECO:0000313" key="2">
    <source>
        <dbReference type="Proteomes" id="UP000054270"/>
    </source>
</evidence>
<evidence type="ECO:0000313" key="1">
    <source>
        <dbReference type="EMBL" id="KJA26475.1"/>
    </source>
</evidence>
<name>A0A0D2Q4E7_HYPSF</name>
<dbReference type="AlphaFoldDB" id="A0A0D2Q4E7"/>
<gene>
    <name evidence="1" type="ORF">HYPSUDRAFT_36180</name>
</gene>
<accession>A0A0D2Q4E7</accession>
<keyword evidence="2" id="KW-1185">Reference proteome</keyword>
<organism evidence="1 2">
    <name type="scientific">Hypholoma sublateritium (strain FD-334 SS-4)</name>
    <dbReference type="NCBI Taxonomy" id="945553"/>
    <lineage>
        <taxon>Eukaryota</taxon>
        <taxon>Fungi</taxon>
        <taxon>Dikarya</taxon>
        <taxon>Basidiomycota</taxon>
        <taxon>Agaricomycotina</taxon>
        <taxon>Agaricomycetes</taxon>
        <taxon>Agaricomycetidae</taxon>
        <taxon>Agaricales</taxon>
        <taxon>Agaricineae</taxon>
        <taxon>Strophariaceae</taxon>
        <taxon>Hypholoma</taxon>
    </lineage>
</organism>
<reference evidence="2" key="1">
    <citation type="submission" date="2014-04" db="EMBL/GenBank/DDBJ databases">
        <title>Evolutionary Origins and Diversification of the Mycorrhizal Mutualists.</title>
        <authorList>
            <consortium name="DOE Joint Genome Institute"/>
            <consortium name="Mycorrhizal Genomics Consortium"/>
            <person name="Kohler A."/>
            <person name="Kuo A."/>
            <person name="Nagy L.G."/>
            <person name="Floudas D."/>
            <person name="Copeland A."/>
            <person name="Barry K.W."/>
            <person name="Cichocki N."/>
            <person name="Veneault-Fourrey C."/>
            <person name="LaButti K."/>
            <person name="Lindquist E.A."/>
            <person name="Lipzen A."/>
            <person name="Lundell T."/>
            <person name="Morin E."/>
            <person name="Murat C."/>
            <person name="Riley R."/>
            <person name="Ohm R."/>
            <person name="Sun H."/>
            <person name="Tunlid A."/>
            <person name="Henrissat B."/>
            <person name="Grigoriev I.V."/>
            <person name="Hibbett D.S."/>
            <person name="Martin F."/>
        </authorList>
    </citation>
    <scope>NUCLEOTIDE SEQUENCE [LARGE SCALE GENOMIC DNA]</scope>
    <source>
        <strain evidence="2">FD-334 SS-4</strain>
    </source>
</reference>